<evidence type="ECO:0000313" key="1">
    <source>
        <dbReference type="EMBL" id="GCD19214.1"/>
    </source>
</evidence>
<sequence>MERAVTGSSDEPVVRVGCYCGCPTCPGTGSAPADASDAEWLHRVLPPSTSQPWVLLPFGAVWSGRSTVDVTD</sequence>
<dbReference type="AlphaFoldDB" id="A0A401UX55"/>
<name>A0A401UX55_9CELL</name>
<evidence type="ECO:0000313" key="2">
    <source>
        <dbReference type="Proteomes" id="UP000288246"/>
    </source>
</evidence>
<dbReference type="EMBL" id="BHYL01000056">
    <property type="protein sequence ID" value="GCD19214.1"/>
    <property type="molecule type" value="Genomic_DNA"/>
</dbReference>
<dbReference type="Proteomes" id="UP000288246">
    <property type="component" value="Unassembled WGS sequence"/>
</dbReference>
<reference evidence="1 2" key="1">
    <citation type="submission" date="2018-11" db="EMBL/GenBank/DDBJ databases">
        <title>Draft genome sequence of Cellulomonas takizawaensis strain TKZ-21.</title>
        <authorList>
            <person name="Yamamura H."/>
            <person name="Hayashi T."/>
            <person name="Hamada M."/>
            <person name="Serisawa Y."/>
            <person name="Matsuyama K."/>
            <person name="Nakagawa Y."/>
            <person name="Otoguro M."/>
            <person name="Yanagida F."/>
            <person name="Hayakawa M."/>
        </authorList>
    </citation>
    <scope>NUCLEOTIDE SEQUENCE [LARGE SCALE GENOMIC DNA]</scope>
    <source>
        <strain evidence="1 2">TKZ-21</strain>
    </source>
</reference>
<protein>
    <submittedName>
        <fullName evidence="1">Uncharacterized protein</fullName>
    </submittedName>
</protein>
<dbReference type="RefSeq" id="WP_124341754.1">
    <property type="nucleotide sequence ID" value="NZ_BHYL01000056.1"/>
</dbReference>
<dbReference type="OrthoDB" id="9924526at2"/>
<accession>A0A401UX55</accession>
<organism evidence="1 2">
    <name type="scientific">Cellulomonas algicola</name>
    <dbReference type="NCBI Taxonomy" id="2071633"/>
    <lineage>
        <taxon>Bacteria</taxon>
        <taxon>Bacillati</taxon>
        <taxon>Actinomycetota</taxon>
        <taxon>Actinomycetes</taxon>
        <taxon>Micrococcales</taxon>
        <taxon>Cellulomonadaceae</taxon>
        <taxon>Cellulomonas</taxon>
    </lineage>
</organism>
<keyword evidence="2" id="KW-1185">Reference proteome</keyword>
<gene>
    <name evidence="1" type="ORF">CTKZ_07760</name>
</gene>
<proteinExistence type="predicted"/>
<comment type="caution">
    <text evidence="1">The sequence shown here is derived from an EMBL/GenBank/DDBJ whole genome shotgun (WGS) entry which is preliminary data.</text>
</comment>